<dbReference type="Gene3D" id="3.40.1190.20">
    <property type="match status" value="1"/>
</dbReference>
<dbReference type="InterPro" id="IPR004625">
    <property type="entry name" value="PyrdxlKinase"/>
</dbReference>
<dbReference type="EMBL" id="LRDH01000096">
    <property type="protein sequence ID" value="PPV15769.1"/>
    <property type="molecule type" value="Genomic_DNA"/>
</dbReference>
<organism evidence="7 8">
    <name type="scientific">Clostridium butyricum</name>
    <dbReference type="NCBI Taxonomy" id="1492"/>
    <lineage>
        <taxon>Bacteria</taxon>
        <taxon>Bacillati</taxon>
        <taxon>Bacillota</taxon>
        <taxon>Clostridia</taxon>
        <taxon>Eubacteriales</taxon>
        <taxon>Clostridiaceae</taxon>
        <taxon>Clostridium</taxon>
    </lineage>
</organism>
<comment type="caution">
    <text evidence="7">The sequence shown here is derived from an EMBL/GenBank/DDBJ whole genome shotgun (WGS) entry which is preliminary data.</text>
</comment>
<evidence type="ECO:0000313" key="8">
    <source>
        <dbReference type="Proteomes" id="UP000238081"/>
    </source>
</evidence>
<dbReference type="AlphaFoldDB" id="A0A2S7FCM7"/>
<dbReference type="Pfam" id="PF08543">
    <property type="entry name" value="Phos_pyr_kin"/>
    <property type="match status" value="1"/>
</dbReference>
<evidence type="ECO:0000256" key="4">
    <source>
        <dbReference type="ARBA" id="ARBA00022777"/>
    </source>
</evidence>
<dbReference type="GO" id="GO:0008478">
    <property type="term" value="F:pyridoxal kinase activity"/>
    <property type="evidence" value="ECO:0007669"/>
    <property type="project" value="UniProtKB-EC"/>
</dbReference>
<accession>A0A2S7FCM7</accession>
<evidence type="ECO:0000256" key="5">
    <source>
        <dbReference type="ARBA" id="ARBA00022840"/>
    </source>
</evidence>
<feature type="domain" description="Pyridoxamine kinase/Phosphomethylpyrimidine kinase" evidence="6">
    <location>
        <begin position="34"/>
        <end position="259"/>
    </location>
</feature>
<name>A0A2S7FCM7_CLOBU</name>
<gene>
    <name evidence="7" type="ORF">AWN73_01370</name>
</gene>
<protein>
    <recommendedName>
        <fullName evidence="1">pyridoxal kinase</fullName>
        <ecNumber evidence="1">2.7.1.35</ecNumber>
    </recommendedName>
</protein>
<dbReference type="GO" id="GO:0005829">
    <property type="term" value="C:cytosol"/>
    <property type="evidence" value="ECO:0007669"/>
    <property type="project" value="TreeGrafter"/>
</dbReference>
<dbReference type="SUPFAM" id="SSF53613">
    <property type="entry name" value="Ribokinase-like"/>
    <property type="match status" value="1"/>
</dbReference>
<evidence type="ECO:0000313" key="7">
    <source>
        <dbReference type="EMBL" id="PPV15769.1"/>
    </source>
</evidence>
<reference evidence="7 8" key="1">
    <citation type="submission" date="2016-01" db="EMBL/GenBank/DDBJ databases">
        <title>Characterization of the Clostridium difficile lineages that are prevalent in Hong Kong and China.</title>
        <authorList>
            <person name="Kwok J.S.-L."/>
            <person name="Lam W.-Y."/>
            <person name="Ip M."/>
            <person name="Chan T.-F."/>
            <person name="Hawkey P.M."/>
            <person name="Tsui S.K.-W."/>
        </authorList>
    </citation>
    <scope>NUCLEOTIDE SEQUENCE [LARGE SCALE GENOMIC DNA]</scope>
    <source>
        <strain evidence="7 8">300064</strain>
    </source>
</reference>
<proteinExistence type="predicted"/>
<keyword evidence="2" id="KW-0808">Transferase</keyword>
<dbReference type="RefSeq" id="WP_043661489.1">
    <property type="nucleotide sequence ID" value="NZ_CAVLFH010000001.1"/>
</dbReference>
<evidence type="ECO:0000256" key="1">
    <source>
        <dbReference type="ARBA" id="ARBA00012104"/>
    </source>
</evidence>
<evidence type="ECO:0000256" key="3">
    <source>
        <dbReference type="ARBA" id="ARBA00022741"/>
    </source>
</evidence>
<dbReference type="EC" id="2.7.1.35" evidence="1"/>
<keyword evidence="4 7" id="KW-0418">Kinase</keyword>
<dbReference type="PANTHER" id="PTHR10534:SF2">
    <property type="entry name" value="PYRIDOXAL KINASE"/>
    <property type="match status" value="1"/>
</dbReference>
<sequence length="280" mass="31267">MKKPIKRAAVIHDLCGVGKAALTNIIPVLSTMEIEACPIPTIILSSHTGGLGKPVTIKLDNYIEKAMNHYNELDLNFEGIFIGYLGSIKNVEECINYFENIEMKEESIVIFDPIFGDNGGYYSNFDKSYSDKLREVIKFAQIITPNYTEACLLAGEEIHECLEKNDLYSICRKLSGFGCNKIIITSVPLGKGDLIGTVVYDNEYDSIDIIESLKQEKSYPGTGDIFTSVLLGNLMNGIELLKSCERSCAFVEKCMKISSQYDYPSKEGVLLEKCLKHLCY</sequence>
<dbReference type="GO" id="GO:0009443">
    <property type="term" value="P:pyridoxal 5'-phosphate salvage"/>
    <property type="evidence" value="ECO:0007669"/>
    <property type="project" value="InterPro"/>
</dbReference>
<dbReference type="GO" id="GO:0005524">
    <property type="term" value="F:ATP binding"/>
    <property type="evidence" value="ECO:0007669"/>
    <property type="project" value="UniProtKB-KW"/>
</dbReference>
<dbReference type="NCBIfam" id="NF005491">
    <property type="entry name" value="PRK07105.1"/>
    <property type="match status" value="1"/>
</dbReference>
<dbReference type="PANTHER" id="PTHR10534">
    <property type="entry name" value="PYRIDOXAL KINASE"/>
    <property type="match status" value="1"/>
</dbReference>
<dbReference type="InterPro" id="IPR029056">
    <property type="entry name" value="Ribokinase-like"/>
</dbReference>
<evidence type="ECO:0000256" key="2">
    <source>
        <dbReference type="ARBA" id="ARBA00022679"/>
    </source>
</evidence>
<dbReference type="InterPro" id="IPR013749">
    <property type="entry name" value="PM/HMP-P_kinase-1"/>
</dbReference>
<keyword evidence="3" id="KW-0547">Nucleotide-binding</keyword>
<evidence type="ECO:0000259" key="6">
    <source>
        <dbReference type="Pfam" id="PF08543"/>
    </source>
</evidence>
<keyword evidence="5" id="KW-0067">ATP-binding</keyword>
<dbReference type="Proteomes" id="UP000238081">
    <property type="component" value="Unassembled WGS sequence"/>
</dbReference>